<evidence type="ECO:0000313" key="5">
    <source>
        <dbReference type="Proteomes" id="UP000813463"/>
    </source>
</evidence>
<dbReference type="PANTHER" id="PTHR21495">
    <property type="entry name" value="NUCLEOPORIN-RELATED"/>
    <property type="match status" value="1"/>
</dbReference>
<dbReference type="Proteomes" id="UP000813463">
    <property type="component" value="Chromosome 1"/>
</dbReference>
<dbReference type="GO" id="GO:0048046">
    <property type="term" value="C:apoplast"/>
    <property type="evidence" value="ECO:0007669"/>
    <property type="project" value="UniProtKB-SubCell"/>
</dbReference>
<keyword evidence="5" id="KW-1185">Reference proteome</keyword>
<reference evidence="5" key="1">
    <citation type="journal article" date="2021" name="Nat. Commun.">
        <title>Genomic analyses provide insights into spinach domestication and the genetic basis of agronomic traits.</title>
        <authorList>
            <person name="Cai X."/>
            <person name="Sun X."/>
            <person name="Xu C."/>
            <person name="Sun H."/>
            <person name="Wang X."/>
            <person name="Ge C."/>
            <person name="Zhang Z."/>
            <person name="Wang Q."/>
            <person name="Fei Z."/>
            <person name="Jiao C."/>
            <person name="Wang Q."/>
        </authorList>
    </citation>
    <scope>NUCLEOTIDE SEQUENCE [LARGE SCALE GENOMIC DNA]</scope>
    <source>
        <strain evidence="5">cv. Varoflay</strain>
    </source>
</reference>
<keyword evidence="4" id="KW-0732">Signal</keyword>
<comment type="subunit">
    <text evidence="2 4">Homodimer.</text>
</comment>
<evidence type="ECO:0000256" key="2">
    <source>
        <dbReference type="ARBA" id="ARBA00011738"/>
    </source>
</evidence>
<name>A0A9R0HT11_SPIOL</name>
<comment type="similarity">
    <text evidence="1 4">Belongs to the plant dirigent protein family.</text>
</comment>
<feature type="chain" id="PRO_5044969934" description="Dirigent protein" evidence="4">
    <location>
        <begin position="32"/>
        <end position="193"/>
    </location>
</feature>
<sequence length="193" mass="21701">MCSQTQMTFNFPNVCTLFLLVLFYFIKFSDGKVFSDQHPLSISRTRVEKMTHLHFFFQDIVSGKRPTAIQIATPNRAYGTGFGDMMMADDPLTAEVDRKSEIIGQAQGIYGLASQNEVALLMVINYLFTKGKYNGSSIAIVGRNPPMQDIREMPIVGGTGLFRFARGYALAHTVWSNSQGDATVEYHVYVYHF</sequence>
<evidence type="ECO:0000256" key="1">
    <source>
        <dbReference type="ARBA" id="ARBA00010746"/>
    </source>
</evidence>
<proteinExistence type="inferred from homology"/>
<keyword evidence="4" id="KW-0052">Apoplast</keyword>
<dbReference type="GO" id="GO:0009699">
    <property type="term" value="P:phenylpropanoid biosynthetic process"/>
    <property type="evidence" value="ECO:0007669"/>
    <property type="project" value="UniProtKB-ARBA"/>
</dbReference>
<evidence type="ECO:0000256" key="3">
    <source>
        <dbReference type="ARBA" id="ARBA00022525"/>
    </source>
</evidence>
<dbReference type="InterPro" id="IPR004265">
    <property type="entry name" value="Dirigent"/>
</dbReference>
<evidence type="ECO:0000313" key="6">
    <source>
        <dbReference type="RefSeq" id="XP_021836331.2"/>
    </source>
</evidence>
<feature type="signal peptide" evidence="4">
    <location>
        <begin position="1"/>
        <end position="31"/>
    </location>
</feature>
<comment type="function">
    <text evidence="4">Dirigent proteins impart stereoselectivity on the phenoxy radical-coupling reaction, yielding optically active lignans from two molecules of coniferyl alcohol in the biosynthesis of lignans, flavonolignans, and alkaloids and thus plays a central role in plant secondary metabolism.</text>
</comment>
<dbReference type="AlphaFoldDB" id="A0A9R0HT11"/>
<gene>
    <name evidence="6" type="primary">LOC110776065</name>
</gene>
<dbReference type="KEGG" id="soe:110776065"/>
<dbReference type="RefSeq" id="XP_021836331.2">
    <property type="nucleotide sequence ID" value="XM_021980639.2"/>
</dbReference>
<comment type="subcellular location">
    <subcellularLocation>
        <location evidence="4">Secreted</location>
        <location evidence="4">Extracellular space</location>
        <location evidence="4">Apoplast</location>
    </subcellularLocation>
</comment>
<dbReference type="GeneID" id="110776065"/>
<dbReference type="Pfam" id="PF03018">
    <property type="entry name" value="Dirigent"/>
    <property type="match status" value="1"/>
</dbReference>
<evidence type="ECO:0000256" key="4">
    <source>
        <dbReference type="RuleBase" id="RU363099"/>
    </source>
</evidence>
<dbReference type="InterPro" id="IPR044859">
    <property type="entry name" value="Allene_oxi_cyc_Dirigent"/>
</dbReference>
<reference evidence="6" key="2">
    <citation type="submission" date="2025-08" db="UniProtKB">
        <authorList>
            <consortium name="RefSeq"/>
        </authorList>
    </citation>
    <scope>IDENTIFICATION</scope>
    <source>
        <tissue evidence="6">Leaf</tissue>
    </source>
</reference>
<organism evidence="5 6">
    <name type="scientific">Spinacia oleracea</name>
    <name type="common">Spinach</name>
    <dbReference type="NCBI Taxonomy" id="3562"/>
    <lineage>
        <taxon>Eukaryota</taxon>
        <taxon>Viridiplantae</taxon>
        <taxon>Streptophyta</taxon>
        <taxon>Embryophyta</taxon>
        <taxon>Tracheophyta</taxon>
        <taxon>Spermatophyta</taxon>
        <taxon>Magnoliopsida</taxon>
        <taxon>eudicotyledons</taxon>
        <taxon>Gunneridae</taxon>
        <taxon>Pentapetalae</taxon>
        <taxon>Caryophyllales</taxon>
        <taxon>Chenopodiaceae</taxon>
        <taxon>Chenopodioideae</taxon>
        <taxon>Anserineae</taxon>
        <taxon>Spinacia</taxon>
    </lineage>
</organism>
<dbReference type="Gene3D" id="2.40.480.10">
    <property type="entry name" value="Allene oxide cyclase-like"/>
    <property type="match status" value="1"/>
</dbReference>
<accession>A0A9R0HT11</accession>
<keyword evidence="3 4" id="KW-0964">Secreted</keyword>
<protein>
    <recommendedName>
        <fullName evidence="4">Dirigent protein</fullName>
    </recommendedName>
</protein>